<name>A0ABV4QQQ5_9ACTN</name>
<gene>
    <name evidence="1" type="ORF">SM611_35435</name>
</gene>
<dbReference type="Proteomes" id="UP001569963">
    <property type="component" value="Unassembled WGS sequence"/>
</dbReference>
<evidence type="ECO:0000313" key="1">
    <source>
        <dbReference type="EMBL" id="MFA1544254.1"/>
    </source>
</evidence>
<proteinExistence type="predicted"/>
<keyword evidence="2" id="KW-1185">Reference proteome</keyword>
<protein>
    <submittedName>
        <fullName evidence="1">Uncharacterized protein</fullName>
    </submittedName>
</protein>
<evidence type="ECO:0000313" key="2">
    <source>
        <dbReference type="Proteomes" id="UP001569963"/>
    </source>
</evidence>
<dbReference type="EMBL" id="JAXCEI010000026">
    <property type="protein sequence ID" value="MFA1544254.1"/>
    <property type="molecule type" value="Genomic_DNA"/>
</dbReference>
<organism evidence="1 2">
    <name type="scientific">Actinomadura monticuli</name>
    <dbReference type="NCBI Taxonomy" id="3097367"/>
    <lineage>
        <taxon>Bacteria</taxon>
        <taxon>Bacillati</taxon>
        <taxon>Actinomycetota</taxon>
        <taxon>Actinomycetes</taxon>
        <taxon>Streptosporangiales</taxon>
        <taxon>Thermomonosporaceae</taxon>
        <taxon>Actinomadura</taxon>
    </lineage>
</organism>
<dbReference type="RefSeq" id="WP_371954778.1">
    <property type="nucleotide sequence ID" value="NZ_JAXCEI010000026.1"/>
</dbReference>
<accession>A0ABV4QQQ5</accession>
<sequence>MAKLRREQIVEREGITYLDLDGHLLQRPPKLADLLHRLSPEGSQRTWNLQRIGTEHARLFPGRAPDRAISERVLRKHFHNRGISALAGHNRSRMALAAELPAPILADLTGINVTTALQWSRWAQNDWHDFIATRKPEEKTPDDRVS</sequence>
<reference evidence="1 2" key="1">
    <citation type="submission" date="2023-11" db="EMBL/GenBank/DDBJ databases">
        <title>Actinomadura monticuli sp. nov., isolated from volcanic ash.</title>
        <authorList>
            <person name="Lee S.D."/>
            <person name="Yang H."/>
            <person name="Kim I.S."/>
        </authorList>
    </citation>
    <scope>NUCLEOTIDE SEQUENCE [LARGE SCALE GENOMIC DNA]</scope>
    <source>
        <strain evidence="1 2">DLS-62</strain>
    </source>
</reference>
<comment type="caution">
    <text evidence="1">The sequence shown here is derived from an EMBL/GenBank/DDBJ whole genome shotgun (WGS) entry which is preliminary data.</text>
</comment>